<dbReference type="Pfam" id="PF13913">
    <property type="entry name" value="zf-C2HC_2"/>
    <property type="match status" value="1"/>
</dbReference>
<keyword evidence="3 5" id="KW-0863">Zinc-finger</keyword>
<name>A0A493T749_ANAPP</name>
<protein>
    <submittedName>
        <fullName evidence="8">Zinc finger C2HC-type containing 1B</fullName>
    </submittedName>
</protein>
<proteinExistence type="predicted"/>
<dbReference type="PANTHER" id="PTHR13555">
    <property type="entry name" value="C2H2 ZINC FINGER CGI-62-RELATED"/>
    <property type="match status" value="1"/>
</dbReference>
<keyword evidence="1" id="KW-0479">Metal-binding</keyword>
<feature type="domain" description="C2HC/C3H-type" evidence="7">
    <location>
        <begin position="101"/>
        <end position="130"/>
    </location>
</feature>
<evidence type="ECO:0000256" key="3">
    <source>
        <dbReference type="ARBA" id="ARBA00022771"/>
    </source>
</evidence>
<accession>A0A493T749</accession>
<keyword evidence="4" id="KW-0862">Zinc</keyword>
<gene>
    <name evidence="8" type="primary">ZC2HC1B</name>
</gene>
<evidence type="ECO:0000313" key="9">
    <source>
        <dbReference type="Proteomes" id="UP000016666"/>
    </source>
</evidence>
<dbReference type="Proteomes" id="UP000016666">
    <property type="component" value="Chromosome 3"/>
</dbReference>
<evidence type="ECO:0000256" key="2">
    <source>
        <dbReference type="ARBA" id="ARBA00022737"/>
    </source>
</evidence>
<dbReference type="AlphaFoldDB" id="A0A493T749"/>
<dbReference type="Ensembl" id="ENSAPLT00000043362.1">
    <property type="protein sequence ID" value="ENSAPLP00000021480.1"/>
    <property type="gene ID" value="ENSAPLG00000007379.2"/>
</dbReference>
<evidence type="ECO:0000313" key="8">
    <source>
        <dbReference type="Ensembl" id="ENSAPLP00000021480.1"/>
    </source>
</evidence>
<evidence type="ECO:0000256" key="4">
    <source>
        <dbReference type="ARBA" id="ARBA00022833"/>
    </source>
</evidence>
<dbReference type="InterPro" id="IPR049899">
    <property type="entry name" value="Znf_C2HC_C3H"/>
</dbReference>
<evidence type="ECO:0000256" key="6">
    <source>
        <dbReference type="SAM" id="MobiDB-lite"/>
    </source>
</evidence>
<organism evidence="8 9">
    <name type="scientific">Anas platyrhynchos platyrhynchos</name>
    <name type="common">Northern mallard</name>
    <dbReference type="NCBI Taxonomy" id="8840"/>
    <lineage>
        <taxon>Eukaryota</taxon>
        <taxon>Metazoa</taxon>
        <taxon>Chordata</taxon>
        <taxon>Craniata</taxon>
        <taxon>Vertebrata</taxon>
        <taxon>Euteleostomi</taxon>
        <taxon>Archelosauria</taxon>
        <taxon>Archosauria</taxon>
        <taxon>Dinosauria</taxon>
        <taxon>Saurischia</taxon>
        <taxon>Theropoda</taxon>
        <taxon>Coelurosauria</taxon>
        <taxon>Aves</taxon>
        <taxon>Neognathae</taxon>
        <taxon>Galloanserae</taxon>
        <taxon>Anseriformes</taxon>
        <taxon>Anatidae</taxon>
        <taxon>Anatinae</taxon>
        <taxon>Anas</taxon>
    </lineage>
</organism>
<reference evidence="8 9" key="1">
    <citation type="submission" date="2017-10" db="EMBL/GenBank/DDBJ databases">
        <title>A new Pekin duck reference genome.</title>
        <authorList>
            <person name="Hou Z.-C."/>
            <person name="Zhou Z.-K."/>
            <person name="Zhu F."/>
            <person name="Hou S.-S."/>
        </authorList>
    </citation>
    <scope>NUCLEOTIDE SEQUENCE [LARGE SCALE GENOMIC DNA]</scope>
</reference>
<dbReference type="PANTHER" id="PTHR13555:SF36">
    <property type="entry name" value="ZINC FINGER C2HC DOMAIN-CONTAINING PROTEIN 1B"/>
    <property type="match status" value="1"/>
</dbReference>
<dbReference type="STRING" id="8840.ENSAPLP00000021480"/>
<reference evidence="8" key="2">
    <citation type="submission" date="2025-08" db="UniProtKB">
        <authorList>
            <consortium name="Ensembl"/>
        </authorList>
    </citation>
    <scope>IDENTIFICATION</scope>
</reference>
<dbReference type="GO" id="GO:0008270">
    <property type="term" value="F:zinc ion binding"/>
    <property type="evidence" value="ECO:0007669"/>
    <property type="project" value="UniProtKB-KW"/>
</dbReference>
<evidence type="ECO:0000259" key="7">
    <source>
        <dbReference type="PROSITE" id="PS52027"/>
    </source>
</evidence>
<dbReference type="GeneTree" id="ENSGT00940000161511"/>
<reference evidence="8" key="3">
    <citation type="submission" date="2025-09" db="UniProtKB">
        <authorList>
            <consortium name="Ensembl"/>
        </authorList>
    </citation>
    <scope>IDENTIFICATION</scope>
</reference>
<dbReference type="PROSITE" id="PS52027">
    <property type="entry name" value="ZF_C2HC_C3H"/>
    <property type="match status" value="1"/>
</dbReference>
<sequence>MTSAHEQLFFFASQTRHEPICKKVFNKKRKPFNSFKQRLQGTEIGTVKRQPPQKNQQVKKSNWRQQHEDFINAIQSAKEVTKAMQEGRPLPPPPPPSINPDYVQCPYCSRRFNEAAAQRHIKFCEEQAARHAFAAKTTRQAVGKQPVTQRKKTTLTTAALSLQKRVQEAASTDKPSPETPHGTLQKPRKPLAVSPGKKSSGEFRNMKTGTLGLTATKTLKRQKMSLFFPHTPTRKGLPSELYLSSLYLEMKAFVHPCCGHL</sequence>
<keyword evidence="2" id="KW-0677">Repeat</keyword>
<dbReference type="InterPro" id="IPR026319">
    <property type="entry name" value="ZC2HC1A/B-like"/>
</dbReference>
<keyword evidence="9" id="KW-1185">Reference proteome</keyword>
<evidence type="ECO:0000256" key="5">
    <source>
        <dbReference type="PROSITE-ProRule" id="PRU01371"/>
    </source>
</evidence>
<evidence type="ECO:0000256" key="1">
    <source>
        <dbReference type="ARBA" id="ARBA00022723"/>
    </source>
</evidence>
<feature type="region of interest" description="Disordered" evidence="6">
    <location>
        <begin position="164"/>
        <end position="210"/>
    </location>
</feature>